<reference evidence="1 2" key="1">
    <citation type="journal article" date="2018" name="Mol. Plant">
        <title>The genome of Artemisia annua provides insight into the evolution of Asteraceae family and artemisinin biosynthesis.</title>
        <authorList>
            <person name="Shen Q."/>
            <person name="Zhang L."/>
            <person name="Liao Z."/>
            <person name="Wang S."/>
            <person name="Yan T."/>
            <person name="Shi P."/>
            <person name="Liu M."/>
            <person name="Fu X."/>
            <person name="Pan Q."/>
            <person name="Wang Y."/>
            <person name="Lv Z."/>
            <person name="Lu X."/>
            <person name="Zhang F."/>
            <person name="Jiang W."/>
            <person name="Ma Y."/>
            <person name="Chen M."/>
            <person name="Hao X."/>
            <person name="Li L."/>
            <person name="Tang Y."/>
            <person name="Lv G."/>
            <person name="Zhou Y."/>
            <person name="Sun X."/>
            <person name="Brodelius P.E."/>
            <person name="Rose J.K.C."/>
            <person name="Tang K."/>
        </authorList>
    </citation>
    <scope>NUCLEOTIDE SEQUENCE [LARGE SCALE GENOMIC DNA]</scope>
    <source>
        <strain evidence="2">cv. Huhao1</strain>
        <tissue evidence="1">Leaf</tissue>
    </source>
</reference>
<sequence length="61" mass="6688">MKNNDIVVEEANELSPSVPIHIQVLLSEFSDVIPDEIPLGLPVMRGTQNCIDFIPSSTIPN</sequence>
<name>A0A2U1PAM0_ARTAN</name>
<gene>
    <name evidence="1" type="ORF">CTI12_AA172820</name>
</gene>
<evidence type="ECO:0000313" key="2">
    <source>
        <dbReference type="Proteomes" id="UP000245207"/>
    </source>
</evidence>
<dbReference type="Proteomes" id="UP000245207">
    <property type="component" value="Unassembled WGS sequence"/>
</dbReference>
<evidence type="ECO:0008006" key="3">
    <source>
        <dbReference type="Google" id="ProtNLM"/>
    </source>
</evidence>
<dbReference type="EMBL" id="PKPP01001431">
    <property type="protein sequence ID" value="PWA82788.1"/>
    <property type="molecule type" value="Genomic_DNA"/>
</dbReference>
<keyword evidence="2" id="KW-1185">Reference proteome</keyword>
<accession>A0A2U1PAM0</accession>
<organism evidence="1 2">
    <name type="scientific">Artemisia annua</name>
    <name type="common">Sweet wormwood</name>
    <dbReference type="NCBI Taxonomy" id="35608"/>
    <lineage>
        <taxon>Eukaryota</taxon>
        <taxon>Viridiplantae</taxon>
        <taxon>Streptophyta</taxon>
        <taxon>Embryophyta</taxon>
        <taxon>Tracheophyta</taxon>
        <taxon>Spermatophyta</taxon>
        <taxon>Magnoliopsida</taxon>
        <taxon>eudicotyledons</taxon>
        <taxon>Gunneridae</taxon>
        <taxon>Pentapetalae</taxon>
        <taxon>asterids</taxon>
        <taxon>campanulids</taxon>
        <taxon>Asterales</taxon>
        <taxon>Asteraceae</taxon>
        <taxon>Asteroideae</taxon>
        <taxon>Anthemideae</taxon>
        <taxon>Artemisiinae</taxon>
        <taxon>Artemisia</taxon>
    </lineage>
</organism>
<dbReference type="AlphaFoldDB" id="A0A2U1PAM0"/>
<proteinExistence type="predicted"/>
<protein>
    <recommendedName>
        <fullName evidence="3">Reverse transcriptase domain-containing protein</fullName>
    </recommendedName>
</protein>
<evidence type="ECO:0000313" key="1">
    <source>
        <dbReference type="EMBL" id="PWA82788.1"/>
    </source>
</evidence>
<comment type="caution">
    <text evidence="1">The sequence shown here is derived from an EMBL/GenBank/DDBJ whole genome shotgun (WGS) entry which is preliminary data.</text>
</comment>
<dbReference type="OrthoDB" id="1934635at2759"/>